<dbReference type="Gene3D" id="3.40.1170.60">
    <property type="match status" value="1"/>
</dbReference>
<evidence type="ECO:0000256" key="2">
    <source>
        <dbReference type="ARBA" id="ARBA00022679"/>
    </source>
</evidence>
<dbReference type="Pfam" id="PF21704">
    <property type="entry name" value="POLH-Rev1_HhH"/>
    <property type="match status" value="1"/>
</dbReference>
<dbReference type="InterPro" id="IPR036775">
    <property type="entry name" value="DNA_pol_Y-fam_lit_finger_sf"/>
</dbReference>
<keyword evidence="13" id="KW-1185">Reference proteome</keyword>
<dbReference type="PANTHER" id="PTHR45873:SF1">
    <property type="entry name" value="DNA POLYMERASE ETA"/>
    <property type="match status" value="1"/>
</dbReference>
<sequence>MESADFMVPSCQQATPQTYSQVNTEPVSKFNWRHLSRLGNNACDSPLRVIAHIDLDAFYAQCEMVRTKSPEDVPLAVSQWGSLLAINYPARARGLKSRMVSAAEAKKICPELRVVHIATWKPGERYWAYRPDHENNIATCKSCLDPYRNESKKIFAIFRKHCGAVEKGGTDEAFMDLGKNVYDTLLERYPQLKAGPKNGDLNERLPMFEGEIQWVHGILVEEEMFSQAEAEPPDWDDVVLNIGAEIVANIRKDVRETLGYTTSGGIAQNKMLAKLGSAVNKPNKQTIVRPRAVKTFLEGIKLTKIRNLGGKLGDKIAQLYETTSIPEMLKIPLQQFCLNMPQDEAQWLWNTIRGIDYSPVRTKQVSRSMLSSKQFRPAITNITELENWMDIFCAEIGTRLEEEGCATGSNRPKTVNVHWFRRGIGSKSRQAPITTGLPLDRDVLFKMAKTILRQLEQEKQLFPCSGCSFSVTGFSGGGGPQKGGNERAIDTFFTKQAKKTEPEEDREGLEEVEQELELDRMEDMEEDNGIPRGQSPSPQKSKQPVYPRGSIEERMEEARRRYFARPDSTALPTPTASTTSQPIGQSPERKRFFTGSSTPVTTLVPPPKLGLPDLPSPKRPRFFGNFTPISNPNSSAASKVEAPPNSHVCKGSVDLAPFTELPLSKIRP</sequence>
<feature type="compositionally biased region" description="Pro residues" evidence="10">
    <location>
        <begin position="604"/>
        <end position="617"/>
    </location>
</feature>
<keyword evidence="7" id="KW-0234">DNA repair</keyword>
<dbReference type="GO" id="GO:0035861">
    <property type="term" value="C:site of double-strand break"/>
    <property type="evidence" value="ECO:0007669"/>
    <property type="project" value="TreeGrafter"/>
</dbReference>
<evidence type="ECO:0000313" key="13">
    <source>
        <dbReference type="Proteomes" id="UP000275078"/>
    </source>
</evidence>
<dbReference type="AlphaFoldDB" id="A0A3N4ICP8"/>
<dbReference type="PROSITE" id="PS50173">
    <property type="entry name" value="UMUC"/>
    <property type="match status" value="1"/>
</dbReference>
<feature type="domain" description="UmuC" evidence="11">
    <location>
        <begin position="50"/>
        <end position="309"/>
    </location>
</feature>
<dbReference type="InterPro" id="IPR001126">
    <property type="entry name" value="UmuC"/>
</dbReference>
<evidence type="ECO:0000259" key="11">
    <source>
        <dbReference type="PROSITE" id="PS50173"/>
    </source>
</evidence>
<evidence type="ECO:0000256" key="7">
    <source>
        <dbReference type="ARBA" id="ARBA00023204"/>
    </source>
</evidence>
<dbReference type="InterPro" id="IPR017961">
    <property type="entry name" value="DNA_pol_Y-fam_little_finger"/>
</dbReference>
<dbReference type="InterPro" id="IPR043128">
    <property type="entry name" value="Rev_trsase/Diguanyl_cyclase"/>
</dbReference>
<dbReference type="Gene3D" id="3.30.70.270">
    <property type="match status" value="1"/>
</dbReference>
<protein>
    <recommendedName>
        <fullName evidence="9">DNA polymerase eta</fullName>
    </recommendedName>
</protein>
<keyword evidence="4" id="KW-0227">DNA damage</keyword>
<dbReference type="FunFam" id="3.40.1170.60:FF:000008">
    <property type="entry name" value="DNA polymerase eta subunit"/>
    <property type="match status" value="1"/>
</dbReference>
<dbReference type="GO" id="GO:0003887">
    <property type="term" value="F:DNA-directed DNA polymerase activity"/>
    <property type="evidence" value="ECO:0007669"/>
    <property type="project" value="TreeGrafter"/>
</dbReference>
<keyword evidence="6" id="KW-0862">Zinc</keyword>
<name>A0A3N4ICP8_ASCIM</name>
<feature type="compositionally biased region" description="Polar residues" evidence="10">
    <location>
        <begin position="627"/>
        <end position="637"/>
    </location>
</feature>
<dbReference type="GO" id="GO:0005634">
    <property type="term" value="C:nucleus"/>
    <property type="evidence" value="ECO:0007669"/>
    <property type="project" value="UniProtKB-SubCell"/>
</dbReference>
<proteinExistence type="predicted"/>
<evidence type="ECO:0000256" key="1">
    <source>
        <dbReference type="ARBA" id="ARBA00004123"/>
    </source>
</evidence>
<feature type="compositionally biased region" description="Low complexity" evidence="10">
    <location>
        <begin position="568"/>
        <end position="580"/>
    </location>
</feature>
<evidence type="ECO:0000256" key="3">
    <source>
        <dbReference type="ARBA" id="ARBA00022723"/>
    </source>
</evidence>
<feature type="compositionally biased region" description="Acidic residues" evidence="10">
    <location>
        <begin position="502"/>
        <end position="528"/>
    </location>
</feature>
<feature type="compositionally biased region" description="Low complexity" evidence="10">
    <location>
        <begin position="594"/>
        <end position="603"/>
    </location>
</feature>
<dbReference type="Gene3D" id="1.10.150.20">
    <property type="entry name" value="5' to 3' exonuclease, C-terminal subdomain"/>
    <property type="match status" value="1"/>
</dbReference>
<dbReference type="GO" id="GO:0006281">
    <property type="term" value="P:DNA repair"/>
    <property type="evidence" value="ECO:0007669"/>
    <property type="project" value="UniProtKB-KW"/>
</dbReference>
<dbReference type="GO" id="GO:0042276">
    <property type="term" value="P:error-prone translesion synthesis"/>
    <property type="evidence" value="ECO:0007669"/>
    <property type="project" value="TreeGrafter"/>
</dbReference>
<comment type="subcellular location">
    <subcellularLocation>
        <location evidence="1">Nucleus</location>
    </subcellularLocation>
</comment>
<dbReference type="SUPFAM" id="SSF56672">
    <property type="entry name" value="DNA/RNA polymerases"/>
    <property type="match status" value="1"/>
</dbReference>
<reference evidence="12 13" key="1">
    <citation type="journal article" date="2018" name="Nat. Ecol. Evol.">
        <title>Pezizomycetes genomes reveal the molecular basis of ectomycorrhizal truffle lifestyle.</title>
        <authorList>
            <person name="Murat C."/>
            <person name="Payen T."/>
            <person name="Noel B."/>
            <person name="Kuo A."/>
            <person name="Morin E."/>
            <person name="Chen J."/>
            <person name="Kohler A."/>
            <person name="Krizsan K."/>
            <person name="Balestrini R."/>
            <person name="Da Silva C."/>
            <person name="Montanini B."/>
            <person name="Hainaut M."/>
            <person name="Levati E."/>
            <person name="Barry K.W."/>
            <person name="Belfiori B."/>
            <person name="Cichocki N."/>
            <person name="Clum A."/>
            <person name="Dockter R.B."/>
            <person name="Fauchery L."/>
            <person name="Guy J."/>
            <person name="Iotti M."/>
            <person name="Le Tacon F."/>
            <person name="Lindquist E.A."/>
            <person name="Lipzen A."/>
            <person name="Malagnac F."/>
            <person name="Mello A."/>
            <person name="Molinier V."/>
            <person name="Miyauchi S."/>
            <person name="Poulain J."/>
            <person name="Riccioni C."/>
            <person name="Rubini A."/>
            <person name="Sitrit Y."/>
            <person name="Splivallo R."/>
            <person name="Traeger S."/>
            <person name="Wang M."/>
            <person name="Zifcakova L."/>
            <person name="Wipf D."/>
            <person name="Zambonelli A."/>
            <person name="Paolocci F."/>
            <person name="Nowrousian M."/>
            <person name="Ottonello S."/>
            <person name="Baldrian P."/>
            <person name="Spatafora J.W."/>
            <person name="Henrissat B."/>
            <person name="Nagy L.G."/>
            <person name="Aury J.M."/>
            <person name="Wincker P."/>
            <person name="Grigoriev I.V."/>
            <person name="Bonfante P."/>
            <person name="Martin F.M."/>
        </authorList>
    </citation>
    <scope>NUCLEOTIDE SEQUENCE [LARGE SCALE GENOMIC DNA]</scope>
    <source>
        <strain evidence="12 13">RN42</strain>
    </source>
</reference>
<evidence type="ECO:0000313" key="12">
    <source>
        <dbReference type="EMBL" id="RPA81910.1"/>
    </source>
</evidence>
<dbReference type="InterPro" id="IPR043502">
    <property type="entry name" value="DNA/RNA_pol_sf"/>
</dbReference>
<dbReference type="GO" id="GO:0007064">
    <property type="term" value="P:mitotic sister chromatid cohesion"/>
    <property type="evidence" value="ECO:0007669"/>
    <property type="project" value="UniProtKB-ARBA"/>
</dbReference>
<feature type="compositionally biased region" description="Basic and acidic residues" evidence="10">
    <location>
        <begin position="550"/>
        <end position="560"/>
    </location>
</feature>
<dbReference type="Pfam" id="PF11799">
    <property type="entry name" value="IMS_C"/>
    <property type="match status" value="1"/>
</dbReference>
<dbReference type="GO" id="GO:0070987">
    <property type="term" value="P:error-free translesion synthesis"/>
    <property type="evidence" value="ECO:0007669"/>
    <property type="project" value="UniProtKB-ARBA"/>
</dbReference>
<evidence type="ECO:0000256" key="4">
    <source>
        <dbReference type="ARBA" id="ARBA00022763"/>
    </source>
</evidence>
<dbReference type="Pfam" id="PF00817">
    <property type="entry name" value="IMS"/>
    <property type="match status" value="1"/>
</dbReference>
<dbReference type="FunFam" id="1.10.150.20:FF:000014">
    <property type="entry name" value="Polymerase (DNA directed), eta"/>
    <property type="match status" value="1"/>
</dbReference>
<evidence type="ECO:0000256" key="8">
    <source>
        <dbReference type="ARBA" id="ARBA00023242"/>
    </source>
</evidence>
<dbReference type="GO" id="GO:0009314">
    <property type="term" value="P:response to radiation"/>
    <property type="evidence" value="ECO:0007669"/>
    <property type="project" value="TreeGrafter"/>
</dbReference>
<organism evidence="12 13">
    <name type="scientific">Ascobolus immersus RN42</name>
    <dbReference type="NCBI Taxonomy" id="1160509"/>
    <lineage>
        <taxon>Eukaryota</taxon>
        <taxon>Fungi</taxon>
        <taxon>Dikarya</taxon>
        <taxon>Ascomycota</taxon>
        <taxon>Pezizomycotina</taxon>
        <taxon>Pezizomycetes</taxon>
        <taxon>Pezizales</taxon>
        <taxon>Ascobolaceae</taxon>
        <taxon>Ascobolus</taxon>
    </lineage>
</organism>
<feature type="region of interest" description="Disordered" evidence="10">
    <location>
        <begin position="493"/>
        <end position="652"/>
    </location>
</feature>
<keyword evidence="3" id="KW-0479">Metal-binding</keyword>
<evidence type="ECO:0000256" key="10">
    <source>
        <dbReference type="SAM" id="MobiDB-lite"/>
    </source>
</evidence>
<evidence type="ECO:0000256" key="9">
    <source>
        <dbReference type="ARBA" id="ARBA00044975"/>
    </source>
</evidence>
<dbReference type="PANTHER" id="PTHR45873">
    <property type="entry name" value="DNA POLYMERASE ETA"/>
    <property type="match status" value="1"/>
</dbReference>
<dbReference type="GO" id="GO:0003684">
    <property type="term" value="F:damaged DNA binding"/>
    <property type="evidence" value="ECO:0007669"/>
    <property type="project" value="InterPro"/>
</dbReference>
<dbReference type="SUPFAM" id="SSF100879">
    <property type="entry name" value="Lesion bypass DNA polymerase (Y-family), little finger domain"/>
    <property type="match status" value="1"/>
</dbReference>
<dbReference type="OrthoDB" id="5723at2759"/>
<keyword evidence="8" id="KW-0539">Nucleus</keyword>
<dbReference type="Gene3D" id="3.30.1490.100">
    <property type="entry name" value="DNA polymerase, Y-family, little finger domain"/>
    <property type="match status" value="1"/>
</dbReference>
<gene>
    <name evidence="12" type="ORF">BJ508DRAFT_238490</name>
</gene>
<keyword evidence="2" id="KW-0808">Transferase</keyword>
<dbReference type="InterPro" id="IPR052230">
    <property type="entry name" value="DNA_polymerase_eta"/>
</dbReference>
<dbReference type="Proteomes" id="UP000275078">
    <property type="component" value="Unassembled WGS sequence"/>
</dbReference>
<dbReference type="STRING" id="1160509.A0A3N4ICP8"/>
<dbReference type="EMBL" id="ML119675">
    <property type="protein sequence ID" value="RPA81910.1"/>
    <property type="molecule type" value="Genomic_DNA"/>
</dbReference>
<keyword evidence="5" id="KW-0863">Zinc-finger</keyword>
<evidence type="ECO:0000256" key="6">
    <source>
        <dbReference type="ARBA" id="ARBA00022833"/>
    </source>
</evidence>
<dbReference type="GO" id="GO:0005657">
    <property type="term" value="C:replication fork"/>
    <property type="evidence" value="ECO:0007669"/>
    <property type="project" value="UniProtKB-ARBA"/>
</dbReference>
<evidence type="ECO:0000256" key="5">
    <source>
        <dbReference type="ARBA" id="ARBA00022771"/>
    </source>
</evidence>
<dbReference type="GO" id="GO:0008270">
    <property type="term" value="F:zinc ion binding"/>
    <property type="evidence" value="ECO:0007669"/>
    <property type="project" value="UniProtKB-KW"/>
</dbReference>
<accession>A0A3N4ICP8</accession>